<keyword evidence="2 4" id="KW-0863">Zinc-finger</keyword>
<sequence>DEAATGSEGGGSDSDSDGDDSDWEGAPRRRRGNPGAQKSRAGTTEAGTPARDTDGETPRRQTRVRSSLWKCTSCGFENHASNKECVACDVPKPGCFPDLE</sequence>
<dbReference type="InterPro" id="IPR001876">
    <property type="entry name" value="Znf_RanBP2"/>
</dbReference>
<keyword evidence="8" id="KW-1185">Reference proteome</keyword>
<dbReference type="SMART" id="SM00547">
    <property type="entry name" value="ZnF_RBZ"/>
    <property type="match status" value="1"/>
</dbReference>
<feature type="region of interest" description="Disordered" evidence="5">
    <location>
        <begin position="1"/>
        <end position="66"/>
    </location>
</feature>
<reference evidence="7 8" key="1">
    <citation type="submission" date="2019-01" db="EMBL/GenBank/DDBJ databases">
        <authorList>
            <person name="Ferrante I. M."/>
        </authorList>
    </citation>
    <scope>NUCLEOTIDE SEQUENCE [LARGE SCALE GENOMIC DNA]</scope>
    <source>
        <strain evidence="7 8">B856</strain>
    </source>
</reference>
<evidence type="ECO:0000313" key="7">
    <source>
        <dbReference type="EMBL" id="VEU34861.1"/>
    </source>
</evidence>
<evidence type="ECO:0000256" key="2">
    <source>
        <dbReference type="ARBA" id="ARBA00022771"/>
    </source>
</evidence>
<dbReference type="SUPFAM" id="SSF90209">
    <property type="entry name" value="Ran binding protein zinc finger-like"/>
    <property type="match status" value="1"/>
</dbReference>
<dbReference type="Pfam" id="PF00641">
    <property type="entry name" value="Zn_ribbon_RanBP"/>
    <property type="match status" value="1"/>
</dbReference>
<feature type="non-terminal residue" evidence="7">
    <location>
        <position position="1"/>
    </location>
</feature>
<dbReference type="AlphaFoldDB" id="A0A448YYH8"/>
<dbReference type="EMBL" id="CAACVS010000040">
    <property type="protein sequence ID" value="VEU34861.1"/>
    <property type="molecule type" value="Genomic_DNA"/>
</dbReference>
<dbReference type="InterPro" id="IPR036443">
    <property type="entry name" value="Znf_RanBP2_sf"/>
</dbReference>
<feature type="compositionally biased region" description="Acidic residues" evidence="5">
    <location>
        <begin position="14"/>
        <end position="23"/>
    </location>
</feature>
<name>A0A448YYH8_9STRA</name>
<proteinExistence type="predicted"/>
<dbReference type="GO" id="GO:0008270">
    <property type="term" value="F:zinc ion binding"/>
    <property type="evidence" value="ECO:0007669"/>
    <property type="project" value="UniProtKB-KW"/>
</dbReference>
<dbReference type="PROSITE" id="PS50199">
    <property type="entry name" value="ZF_RANBP2_2"/>
    <property type="match status" value="1"/>
</dbReference>
<evidence type="ECO:0000256" key="1">
    <source>
        <dbReference type="ARBA" id="ARBA00022723"/>
    </source>
</evidence>
<evidence type="ECO:0000256" key="4">
    <source>
        <dbReference type="PROSITE-ProRule" id="PRU00322"/>
    </source>
</evidence>
<organism evidence="7 8">
    <name type="scientific">Pseudo-nitzschia multistriata</name>
    <dbReference type="NCBI Taxonomy" id="183589"/>
    <lineage>
        <taxon>Eukaryota</taxon>
        <taxon>Sar</taxon>
        <taxon>Stramenopiles</taxon>
        <taxon>Ochrophyta</taxon>
        <taxon>Bacillariophyta</taxon>
        <taxon>Bacillariophyceae</taxon>
        <taxon>Bacillariophycidae</taxon>
        <taxon>Bacillariales</taxon>
        <taxon>Bacillariaceae</taxon>
        <taxon>Pseudo-nitzschia</taxon>
    </lineage>
</organism>
<dbReference type="Proteomes" id="UP000291116">
    <property type="component" value="Unassembled WGS sequence"/>
</dbReference>
<keyword evidence="3" id="KW-0862">Zinc</keyword>
<evidence type="ECO:0000259" key="6">
    <source>
        <dbReference type="PROSITE" id="PS50199"/>
    </source>
</evidence>
<protein>
    <recommendedName>
        <fullName evidence="6">RanBP2-type domain-containing protein</fullName>
    </recommendedName>
</protein>
<gene>
    <name evidence="7" type="ORF">PSNMU_V1.4_AUG-EV-PASAV3_0015800</name>
</gene>
<dbReference type="PROSITE" id="PS01358">
    <property type="entry name" value="ZF_RANBP2_1"/>
    <property type="match status" value="1"/>
</dbReference>
<feature type="domain" description="RanBP2-type" evidence="6">
    <location>
        <begin position="65"/>
        <end position="94"/>
    </location>
</feature>
<evidence type="ECO:0000313" key="8">
    <source>
        <dbReference type="Proteomes" id="UP000291116"/>
    </source>
</evidence>
<accession>A0A448YYH8</accession>
<dbReference type="Gene3D" id="4.10.1060.10">
    <property type="entry name" value="Zinc finger, RanBP2-type"/>
    <property type="match status" value="1"/>
</dbReference>
<keyword evidence="1" id="KW-0479">Metal-binding</keyword>
<evidence type="ECO:0000256" key="3">
    <source>
        <dbReference type="ARBA" id="ARBA00022833"/>
    </source>
</evidence>
<evidence type="ECO:0000256" key="5">
    <source>
        <dbReference type="SAM" id="MobiDB-lite"/>
    </source>
</evidence>